<dbReference type="GeneID" id="66305348"/>
<dbReference type="Proteomes" id="UP000482653">
    <property type="component" value="Unassembled WGS sequence"/>
</dbReference>
<sequence length="63" mass="7388">MEAKCIGELHDINTVREGYIHRTRRILSSFTQEVNVVREGHIYRSCRKWNSAIVKRELMEGNG</sequence>
<dbReference type="Proteomes" id="UP001221924">
    <property type="component" value="Unassembled WGS sequence"/>
</dbReference>
<accession>A0A3D6AZC8</accession>
<name>A0A3D6AZC8_9BACE</name>
<comment type="caution">
    <text evidence="1">The sequence shown here is derived from an EMBL/GenBank/DDBJ whole genome shotgun (WGS) entry which is preliminary data.</text>
</comment>
<evidence type="ECO:0000313" key="5">
    <source>
        <dbReference type="EMBL" id="RGS37430.1"/>
    </source>
</evidence>
<dbReference type="RefSeq" id="WP_007211997.1">
    <property type="nucleotide sequence ID" value="NZ_CABMLT010000018.1"/>
</dbReference>
<dbReference type="EMBL" id="VVYX01000003">
    <property type="protein sequence ID" value="KAA5422058.1"/>
    <property type="molecule type" value="Genomic_DNA"/>
</dbReference>
<gene>
    <name evidence="5" type="ORF">DWX97_09865</name>
    <name evidence="3" type="ORF">F2Y81_03270</name>
    <name evidence="1" type="ORF">F2Y86_10825</name>
    <name evidence="2" type="ORF">F2Y87_02785</name>
    <name evidence="4" type="ORF">PZH42_21345</name>
</gene>
<reference evidence="7 8" key="2">
    <citation type="journal article" date="2019" name="Nat. Med.">
        <title>A library of human gut bacterial isolates paired with longitudinal multiomics data enables mechanistic microbiome research.</title>
        <authorList>
            <person name="Poyet M."/>
            <person name="Groussin M."/>
            <person name="Gibbons S.M."/>
            <person name="Avila-Pacheco J."/>
            <person name="Jiang X."/>
            <person name="Kearney S.M."/>
            <person name="Perrotta A.R."/>
            <person name="Berdy B."/>
            <person name="Zhao S."/>
            <person name="Lieberman T.D."/>
            <person name="Swanson P.K."/>
            <person name="Smith M."/>
            <person name="Roesemann S."/>
            <person name="Alexander J.E."/>
            <person name="Rich S.A."/>
            <person name="Livny J."/>
            <person name="Vlamakis H."/>
            <person name="Clish C."/>
            <person name="Bullock K."/>
            <person name="Deik A."/>
            <person name="Scott J."/>
            <person name="Pierce K.A."/>
            <person name="Xavier R.J."/>
            <person name="Alm E.J."/>
        </authorList>
    </citation>
    <scope>NUCLEOTIDE SEQUENCE [LARGE SCALE GENOMIC DNA]</scope>
    <source>
        <strain evidence="3 8">BIOML-A6</strain>
        <strain evidence="1 7">BIOML-A7</strain>
        <strain evidence="2 9">BIOML-A8</strain>
    </source>
</reference>
<reference evidence="4" key="3">
    <citation type="submission" date="2023-03" db="EMBL/GenBank/DDBJ databases">
        <title>DFI Biobank Strains.</title>
        <authorList>
            <person name="Mostad J."/>
            <person name="Paddock L."/>
            <person name="Medina S."/>
            <person name="Waligurski E."/>
            <person name="Barat B."/>
            <person name="Smith R."/>
            <person name="Burgo V."/>
            <person name="Metcalfe C."/>
            <person name="Woodson C."/>
            <person name="Sundararajan A."/>
            <person name="Ramaswamy R."/>
            <person name="Lin H."/>
            <person name="Pamer E.G."/>
        </authorList>
    </citation>
    <scope>NUCLEOTIDE SEQUENCE</scope>
    <source>
        <strain evidence="4">DFI.9.5</strain>
    </source>
</reference>
<evidence type="ECO:0000313" key="8">
    <source>
        <dbReference type="Proteomes" id="UP000448877"/>
    </source>
</evidence>
<proteinExistence type="predicted"/>
<dbReference type="AlphaFoldDB" id="A0A3D6AZC8"/>
<evidence type="ECO:0000313" key="9">
    <source>
        <dbReference type="Proteomes" id="UP000482653"/>
    </source>
</evidence>
<protein>
    <submittedName>
        <fullName evidence="1">Uncharacterized protein</fullName>
    </submittedName>
</protein>
<evidence type="ECO:0000313" key="6">
    <source>
        <dbReference type="Proteomes" id="UP000283341"/>
    </source>
</evidence>
<dbReference type="EMBL" id="VVYV01000003">
    <property type="protein sequence ID" value="KAA5423106.1"/>
    <property type="molecule type" value="Genomic_DNA"/>
</dbReference>
<dbReference type="EMBL" id="QRVJ01000006">
    <property type="protein sequence ID" value="RGS37430.1"/>
    <property type="molecule type" value="Genomic_DNA"/>
</dbReference>
<dbReference type="Proteomes" id="UP000448877">
    <property type="component" value="Unassembled WGS sequence"/>
</dbReference>
<evidence type="ECO:0000313" key="2">
    <source>
        <dbReference type="EMBL" id="KAA5422058.1"/>
    </source>
</evidence>
<evidence type="ECO:0000313" key="7">
    <source>
        <dbReference type="Proteomes" id="UP000325055"/>
    </source>
</evidence>
<evidence type="ECO:0000313" key="1">
    <source>
        <dbReference type="EMBL" id="KAA5408930.1"/>
    </source>
</evidence>
<dbReference type="EMBL" id="JARFID010000029">
    <property type="protein sequence ID" value="MDE8696656.1"/>
    <property type="molecule type" value="Genomic_DNA"/>
</dbReference>
<organism evidence="1 7">
    <name type="scientific">Bacteroides cellulosilyticus</name>
    <dbReference type="NCBI Taxonomy" id="246787"/>
    <lineage>
        <taxon>Bacteria</taxon>
        <taxon>Pseudomonadati</taxon>
        <taxon>Bacteroidota</taxon>
        <taxon>Bacteroidia</taxon>
        <taxon>Bacteroidales</taxon>
        <taxon>Bacteroidaceae</taxon>
        <taxon>Bacteroides</taxon>
    </lineage>
</organism>
<reference evidence="5 6" key="1">
    <citation type="submission" date="2018-08" db="EMBL/GenBank/DDBJ databases">
        <title>A genome reference for cultivated species of the human gut microbiota.</title>
        <authorList>
            <person name="Zou Y."/>
            <person name="Xue W."/>
            <person name="Luo G."/>
        </authorList>
    </citation>
    <scope>NUCLEOTIDE SEQUENCE [LARGE SCALE GENOMIC DNA]</scope>
    <source>
        <strain evidence="5 6">AF22-3AC</strain>
    </source>
</reference>
<dbReference type="Proteomes" id="UP000325055">
    <property type="component" value="Unassembled WGS sequence"/>
</dbReference>
<evidence type="ECO:0000313" key="4">
    <source>
        <dbReference type="EMBL" id="MDE8696656.1"/>
    </source>
</evidence>
<evidence type="ECO:0000313" key="3">
    <source>
        <dbReference type="EMBL" id="KAA5423106.1"/>
    </source>
</evidence>
<dbReference type="EMBL" id="VVYW01000008">
    <property type="protein sequence ID" value="KAA5408930.1"/>
    <property type="molecule type" value="Genomic_DNA"/>
</dbReference>
<dbReference type="Proteomes" id="UP000283341">
    <property type="component" value="Unassembled WGS sequence"/>
</dbReference>